<protein>
    <recommendedName>
        <fullName evidence="4">Chorismate dehydratase</fullName>
        <ecNumber evidence="4">4.2.1.151</ecNumber>
    </recommendedName>
    <alternativeName>
        <fullName evidence="4">Menaquinone biosynthetic enzyme MqnA</fullName>
    </alternativeName>
</protein>
<dbReference type="PANTHER" id="PTHR37690">
    <property type="entry name" value="CHORISMATE DEHYDRATASE"/>
    <property type="match status" value="1"/>
</dbReference>
<evidence type="ECO:0000256" key="3">
    <source>
        <dbReference type="ARBA" id="ARBA00023239"/>
    </source>
</evidence>
<dbReference type="EC" id="4.2.1.151" evidence="4"/>
<dbReference type="HAMAP" id="MF_00995">
    <property type="entry name" value="MqnA"/>
    <property type="match status" value="1"/>
</dbReference>
<dbReference type="InterPro" id="IPR030868">
    <property type="entry name" value="MqnA"/>
</dbReference>
<dbReference type="GO" id="GO:0009234">
    <property type="term" value="P:menaquinone biosynthetic process"/>
    <property type="evidence" value="ECO:0007669"/>
    <property type="project" value="UniProtKB-UniRule"/>
</dbReference>
<dbReference type="UniPathway" id="UPA00079"/>
<dbReference type="InterPro" id="IPR003773">
    <property type="entry name" value="Menaquinone_biosynth"/>
</dbReference>
<reference evidence="5" key="2">
    <citation type="submission" date="2020-09" db="EMBL/GenBank/DDBJ databases">
        <authorList>
            <person name="Sun Q."/>
            <person name="Ohkuma M."/>
        </authorList>
    </citation>
    <scope>NUCLEOTIDE SEQUENCE</scope>
    <source>
        <strain evidence="5">JCM 14719</strain>
    </source>
</reference>
<dbReference type="Gene3D" id="3.40.190.10">
    <property type="entry name" value="Periplasmic binding protein-like II"/>
    <property type="match status" value="2"/>
</dbReference>
<evidence type="ECO:0000313" key="5">
    <source>
        <dbReference type="EMBL" id="GGJ93914.1"/>
    </source>
</evidence>
<dbReference type="PANTHER" id="PTHR37690:SF1">
    <property type="entry name" value="CHORISMATE DEHYDRATASE"/>
    <property type="match status" value="1"/>
</dbReference>
<keyword evidence="6" id="KW-1185">Reference proteome</keyword>
<keyword evidence="2 4" id="KW-0474">Menaquinone biosynthesis</keyword>
<evidence type="ECO:0000313" key="6">
    <source>
        <dbReference type="Proteomes" id="UP000637720"/>
    </source>
</evidence>
<organism evidence="5 6">
    <name type="scientific">Calditerricola satsumensis</name>
    <dbReference type="NCBI Taxonomy" id="373054"/>
    <lineage>
        <taxon>Bacteria</taxon>
        <taxon>Bacillati</taxon>
        <taxon>Bacillota</taxon>
        <taxon>Bacilli</taxon>
        <taxon>Bacillales</taxon>
        <taxon>Bacillaceae</taxon>
        <taxon>Calditerricola</taxon>
    </lineage>
</organism>
<comment type="similarity">
    <text evidence="4">Belongs to the MqnA/MqnD family. MqnA subfamily.</text>
</comment>
<evidence type="ECO:0000256" key="4">
    <source>
        <dbReference type="HAMAP-Rule" id="MF_00995"/>
    </source>
</evidence>
<dbReference type="AlphaFoldDB" id="A0A8J3BCA1"/>
<dbReference type="Proteomes" id="UP000637720">
    <property type="component" value="Unassembled WGS sequence"/>
</dbReference>
<comment type="function">
    <text evidence="4">Catalyzes the dehydration of chorismate into 3-[(1-carboxyvinyl)oxy]benzoate, a step in the biosynthesis of menaquinone (MK, vitamin K2).</text>
</comment>
<evidence type="ECO:0000256" key="2">
    <source>
        <dbReference type="ARBA" id="ARBA00022428"/>
    </source>
</evidence>
<gene>
    <name evidence="4 5" type="primary">mqnA</name>
    <name evidence="5" type="ORF">GCM10007043_04550</name>
</gene>
<keyword evidence="3 4" id="KW-0456">Lyase</keyword>
<evidence type="ECO:0000256" key="1">
    <source>
        <dbReference type="ARBA" id="ARBA00004863"/>
    </source>
</evidence>
<proteinExistence type="inferred from homology"/>
<name>A0A8J3BCA1_9BACI</name>
<dbReference type="EMBL" id="BMOF01000005">
    <property type="protein sequence ID" value="GGJ93914.1"/>
    <property type="molecule type" value="Genomic_DNA"/>
</dbReference>
<comment type="caution">
    <text evidence="5">The sequence shown here is derived from an EMBL/GenBank/DDBJ whole genome shotgun (WGS) entry which is preliminary data.</text>
</comment>
<dbReference type="CDD" id="cd13634">
    <property type="entry name" value="PBP2_Sco4506"/>
    <property type="match status" value="1"/>
</dbReference>
<comment type="pathway">
    <text evidence="1 4">Quinol/quinone metabolism; menaquinone biosynthesis.</text>
</comment>
<dbReference type="GO" id="GO:0016836">
    <property type="term" value="F:hydro-lyase activity"/>
    <property type="evidence" value="ECO:0007669"/>
    <property type="project" value="UniProtKB-UniRule"/>
</dbReference>
<sequence>MTRTLRVGDIAYTNVLPVTHFLPDITRHLPGVELVPQVPAQLNAAMRKGLIHVGPMSSFAYAENAHLYALLPGLSVSAKGPVGSIFLFHKRPLDEVKRGVVALTNTSATSVALLKILLEGYGGGAPTYLTMAPSLEDMLKRADAALLIGDDAILARRRYGREVAHIDLGEWWHRETGLAMTFAVWAVRRDILDAEPEQVGLLYRALLVSKRFGALRRDAVIRAAQERCGGSRDFWRAYFAGLSHDLGETELRGLKRYVADARRLGLLSGPVSFTLWDPREARPAEWVRGI</sequence>
<dbReference type="SUPFAM" id="SSF53850">
    <property type="entry name" value="Periplasmic binding protein-like II"/>
    <property type="match status" value="1"/>
</dbReference>
<dbReference type="RefSeq" id="WP_083462847.1">
    <property type="nucleotide sequence ID" value="NZ_BMOF01000005.1"/>
</dbReference>
<accession>A0A8J3BCA1</accession>
<comment type="catalytic activity">
    <reaction evidence="4">
        <text>chorismate = 3-[(1-carboxyvinyl)-oxy]benzoate + H2O</text>
        <dbReference type="Rhea" id="RHEA:40051"/>
        <dbReference type="ChEBI" id="CHEBI:15377"/>
        <dbReference type="ChEBI" id="CHEBI:29748"/>
        <dbReference type="ChEBI" id="CHEBI:76981"/>
        <dbReference type="EC" id="4.2.1.151"/>
    </reaction>
</comment>
<reference evidence="5" key="1">
    <citation type="journal article" date="2014" name="Int. J. Syst. Evol. Microbiol.">
        <title>Complete genome sequence of Corynebacterium casei LMG S-19264T (=DSM 44701T), isolated from a smear-ripened cheese.</title>
        <authorList>
            <consortium name="US DOE Joint Genome Institute (JGI-PGF)"/>
            <person name="Walter F."/>
            <person name="Albersmeier A."/>
            <person name="Kalinowski J."/>
            <person name="Ruckert C."/>
        </authorList>
    </citation>
    <scope>NUCLEOTIDE SEQUENCE</scope>
    <source>
        <strain evidence="5">JCM 14719</strain>
    </source>
</reference>
<dbReference type="Pfam" id="PF02621">
    <property type="entry name" value="VitK2_biosynth"/>
    <property type="match status" value="1"/>
</dbReference>